<evidence type="ECO:0000313" key="2">
    <source>
        <dbReference type="Proteomes" id="UP000831327"/>
    </source>
</evidence>
<gene>
    <name evidence="1" type="ORF">Rmf_44030</name>
</gene>
<organism evidence="1 2">
    <name type="scientific">Roseomonas fluvialis</name>
    <dbReference type="NCBI Taxonomy" id="1750527"/>
    <lineage>
        <taxon>Bacteria</taxon>
        <taxon>Pseudomonadati</taxon>
        <taxon>Pseudomonadota</taxon>
        <taxon>Alphaproteobacteria</taxon>
        <taxon>Acetobacterales</taxon>
        <taxon>Roseomonadaceae</taxon>
        <taxon>Roseomonas</taxon>
    </lineage>
</organism>
<proteinExistence type="predicted"/>
<protein>
    <submittedName>
        <fullName evidence="1">Uncharacterized protein</fullName>
    </submittedName>
</protein>
<sequence>MHPFLVAGQLDLVALEAIDDTDVFAVAGNDGHVFADLVAHVIHVPFPFLGAEAFGPQRAPILTQYMKPSPLP</sequence>
<name>A0ABM7Y8W3_9PROT</name>
<reference evidence="1 2" key="1">
    <citation type="journal article" date="2016" name="Microbes Environ.">
        <title>Phylogenetically diverse aerobic anoxygenic phototrophic bacteria isolated from epilithic biofilms in Tama river, Japan.</title>
        <authorList>
            <person name="Hirose S."/>
            <person name="Matsuura K."/>
            <person name="Haruta S."/>
        </authorList>
    </citation>
    <scope>NUCLEOTIDE SEQUENCE [LARGE SCALE GENOMIC DNA]</scope>
    <source>
        <strain evidence="1 2">S08</strain>
    </source>
</reference>
<evidence type="ECO:0000313" key="1">
    <source>
        <dbReference type="EMBL" id="BDG74474.1"/>
    </source>
</evidence>
<keyword evidence="2" id="KW-1185">Reference proteome</keyword>
<dbReference type="Proteomes" id="UP000831327">
    <property type="component" value="Chromosome"/>
</dbReference>
<accession>A0ABM7Y8W3</accession>
<dbReference type="EMBL" id="AP025637">
    <property type="protein sequence ID" value="BDG74474.1"/>
    <property type="molecule type" value="Genomic_DNA"/>
</dbReference>